<accession>A0A518DVQ3</accession>
<proteinExistence type="predicted"/>
<dbReference type="KEGG" id="lcre:Pla8534_37350"/>
<evidence type="ECO:0000256" key="1">
    <source>
        <dbReference type="SAM" id="SignalP"/>
    </source>
</evidence>
<keyword evidence="1" id="KW-0732">Signal</keyword>
<name>A0A518DVQ3_9BACT</name>
<organism evidence="2 3">
    <name type="scientific">Lignipirellula cremea</name>
    <dbReference type="NCBI Taxonomy" id="2528010"/>
    <lineage>
        <taxon>Bacteria</taxon>
        <taxon>Pseudomonadati</taxon>
        <taxon>Planctomycetota</taxon>
        <taxon>Planctomycetia</taxon>
        <taxon>Pirellulales</taxon>
        <taxon>Pirellulaceae</taxon>
        <taxon>Lignipirellula</taxon>
    </lineage>
</organism>
<dbReference type="AlphaFoldDB" id="A0A518DVQ3"/>
<feature type="signal peptide" evidence="1">
    <location>
        <begin position="1"/>
        <end position="22"/>
    </location>
</feature>
<keyword evidence="3" id="KW-1185">Reference proteome</keyword>
<dbReference type="EMBL" id="CP036433">
    <property type="protein sequence ID" value="QDU95916.1"/>
    <property type="molecule type" value="Genomic_DNA"/>
</dbReference>
<dbReference type="RefSeq" id="WP_145054601.1">
    <property type="nucleotide sequence ID" value="NZ_CP036433.1"/>
</dbReference>
<reference evidence="2 3" key="1">
    <citation type="submission" date="2019-02" db="EMBL/GenBank/DDBJ databases">
        <title>Deep-cultivation of Planctomycetes and their phenomic and genomic characterization uncovers novel biology.</title>
        <authorList>
            <person name="Wiegand S."/>
            <person name="Jogler M."/>
            <person name="Boedeker C."/>
            <person name="Pinto D."/>
            <person name="Vollmers J."/>
            <person name="Rivas-Marin E."/>
            <person name="Kohn T."/>
            <person name="Peeters S.H."/>
            <person name="Heuer A."/>
            <person name="Rast P."/>
            <person name="Oberbeckmann S."/>
            <person name="Bunk B."/>
            <person name="Jeske O."/>
            <person name="Meyerdierks A."/>
            <person name="Storesund J.E."/>
            <person name="Kallscheuer N."/>
            <person name="Luecker S."/>
            <person name="Lage O.M."/>
            <person name="Pohl T."/>
            <person name="Merkel B.J."/>
            <person name="Hornburger P."/>
            <person name="Mueller R.-W."/>
            <person name="Bruemmer F."/>
            <person name="Labrenz M."/>
            <person name="Spormann A.M."/>
            <person name="Op den Camp H."/>
            <person name="Overmann J."/>
            <person name="Amann R."/>
            <person name="Jetten M.S.M."/>
            <person name="Mascher T."/>
            <person name="Medema M.H."/>
            <person name="Devos D.P."/>
            <person name="Kaster A.-K."/>
            <person name="Ovreas L."/>
            <person name="Rohde M."/>
            <person name="Galperin M.Y."/>
            <person name="Jogler C."/>
        </authorList>
    </citation>
    <scope>NUCLEOTIDE SEQUENCE [LARGE SCALE GENOMIC DNA]</scope>
    <source>
        <strain evidence="2 3">Pla85_3_4</strain>
    </source>
</reference>
<protein>
    <submittedName>
        <fullName evidence="2">Uncharacterized protein</fullName>
    </submittedName>
</protein>
<dbReference type="OrthoDB" id="291789at2"/>
<gene>
    <name evidence="2" type="ORF">Pla8534_37350</name>
</gene>
<evidence type="ECO:0000313" key="3">
    <source>
        <dbReference type="Proteomes" id="UP000317648"/>
    </source>
</evidence>
<sequence length="211" mass="22875" precursor="true">MNRLSCLALVAVAFAASRTAVAQYPYGYGGGYHASTAAEGAARGMADVVRSAGAANLMNSAAAQNYQQAYSSYLDNRLQATDTYFQMRQANTQYRAAAAGPRPTQEDLVRYSESRVPKSLSSSQADPLTGQIAWPIVLTDKAFSDKTAALEKLFADRAAHHGQVTLDEMQDILSLTGSLDEELKARIKDYPPQQYVKAKSFLSSLAYEVNN</sequence>
<evidence type="ECO:0000313" key="2">
    <source>
        <dbReference type="EMBL" id="QDU95916.1"/>
    </source>
</evidence>
<feature type="chain" id="PRO_5021698968" evidence="1">
    <location>
        <begin position="23"/>
        <end position="211"/>
    </location>
</feature>
<dbReference type="Proteomes" id="UP000317648">
    <property type="component" value="Chromosome"/>
</dbReference>